<dbReference type="Pfam" id="PF21716">
    <property type="entry name" value="dnstrm_HI1420"/>
    <property type="match status" value="2"/>
</dbReference>
<dbReference type="RefSeq" id="WP_085384612.1">
    <property type="nucleotide sequence ID" value="NZ_NAFJ01000146.1"/>
</dbReference>
<dbReference type="PANTHER" id="PTHR40275">
    <property type="entry name" value="SSL7038 PROTEIN"/>
    <property type="match status" value="1"/>
</dbReference>
<evidence type="ECO:0000256" key="1">
    <source>
        <dbReference type="SAM" id="MobiDB-lite"/>
    </source>
</evidence>
<organism evidence="2 3">
    <name type="scientific">Bradyrhizobium canariense</name>
    <dbReference type="NCBI Taxonomy" id="255045"/>
    <lineage>
        <taxon>Bacteria</taxon>
        <taxon>Pseudomonadati</taxon>
        <taxon>Pseudomonadota</taxon>
        <taxon>Alphaproteobacteria</taxon>
        <taxon>Hyphomicrobiales</taxon>
        <taxon>Nitrobacteraceae</taxon>
        <taxon>Bradyrhizobium</taxon>
    </lineage>
</organism>
<feature type="region of interest" description="Disordered" evidence="1">
    <location>
        <begin position="188"/>
        <end position="207"/>
    </location>
</feature>
<accession>A0ABX3X2J1</accession>
<dbReference type="EMBL" id="NAFK01000161">
    <property type="protein sequence ID" value="OSJ28416.1"/>
    <property type="molecule type" value="Genomic_DNA"/>
</dbReference>
<protein>
    <submittedName>
        <fullName evidence="2">Transcriptional regulator</fullName>
    </submittedName>
</protein>
<dbReference type="InterPro" id="IPR014057">
    <property type="entry name" value="HI1420"/>
</dbReference>
<gene>
    <name evidence="2" type="ORF">BST63_16910</name>
</gene>
<name>A0ABX3X2J1_9BRAD</name>
<sequence length="207" mass="22652">MTDKLLVMLTGDEANIAELVRDNPAAISAYLTEQFAENDLLKAKNALSRVMKAQNVQILARDAGLRRDALYRTFGGRIDPQLSRILRLFSAVNVRACVVPVSGTDSPDGAAARLSEAFACENPADAIRGLSSVVKAQNVTALAHKLEMLRTNVYKTFGGKVDPQLSRVLNLFTALQVRFVIEGMQPKARAPRPKLGRPRKISHASRE</sequence>
<evidence type="ECO:0000313" key="3">
    <source>
        <dbReference type="Proteomes" id="UP000193884"/>
    </source>
</evidence>
<dbReference type="Proteomes" id="UP000193884">
    <property type="component" value="Unassembled WGS sequence"/>
</dbReference>
<proteinExistence type="predicted"/>
<comment type="caution">
    <text evidence="2">The sequence shown here is derived from an EMBL/GenBank/DDBJ whole genome shotgun (WGS) entry which is preliminary data.</text>
</comment>
<dbReference type="PANTHER" id="PTHR40275:SF1">
    <property type="entry name" value="SSL7038 PROTEIN"/>
    <property type="match status" value="1"/>
</dbReference>
<feature type="compositionally biased region" description="Basic residues" evidence="1">
    <location>
        <begin position="189"/>
        <end position="207"/>
    </location>
</feature>
<keyword evidence="3" id="KW-1185">Reference proteome</keyword>
<reference evidence="2 3" key="1">
    <citation type="submission" date="2017-03" db="EMBL/GenBank/DDBJ databases">
        <title>Whole genome sequences of fourteen strains of Bradyrhizobium canariense and one strain of Bradyrhizobium japonicum isolated from Lupinus (Papilionoideae: Genisteae) species in Algeria.</title>
        <authorList>
            <person name="Crovadore J."/>
            <person name="Chekireb D."/>
            <person name="Brachmann A."/>
            <person name="Chablais R."/>
            <person name="Cochard B."/>
            <person name="Lefort F."/>
        </authorList>
    </citation>
    <scope>NUCLEOTIDE SEQUENCE [LARGE SCALE GENOMIC DNA]</scope>
    <source>
        <strain evidence="2 3">UBMAN05</strain>
    </source>
</reference>
<evidence type="ECO:0000313" key="2">
    <source>
        <dbReference type="EMBL" id="OSJ28416.1"/>
    </source>
</evidence>